<dbReference type="RefSeq" id="WP_302041211.1">
    <property type="nucleotide sequence ID" value="NZ_JAUKPO010000030.1"/>
</dbReference>
<keyword evidence="2" id="KW-1185">Reference proteome</keyword>
<evidence type="ECO:0000313" key="2">
    <source>
        <dbReference type="Proteomes" id="UP001168528"/>
    </source>
</evidence>
<evidence type="ECO:0000313" key="1">
    <source>
        <dbReference type="EMBL" id="MDO1450409.1"/>
    </source>
</evidence>
<gene>
    <name evidence="1" type="ORF">Q0590_29310</name>
</gene>
<organism evidence="1 2">
    <name type="scientific">Rhodocytophaga aerolata</name>
    <dbReference type="NCBI Taxonomy" id="455078"/>
    <lineage>
        <taxon>Bacteria</taxon>
        <taxon>Pseudomonadati</taxon>
        <taxon>Bacteroidota</taxon>
        <taxon>Cytophagia</taxon>
        <taxon>Cytophagales</taxon>
        <taxon>Rhodocytophagaceae</taxon>
        <taxon>Rhodocytophaga</taxon>
    </lineage>
</organism>
<evidence type="ECO:0008006" key="3">
    <source>
        <dbReference type="Google" id="ProtNLM"/>
    </source>
</evidence>
<comment type="caution">
    <text evidence="1">The sequence shown here is derived from an EMBL/GenBank/DDBJ whole genome shotgun (WGS) entry which is preliminary data.</text>
</comment>
<proteinExistence type="predicted"/>
<reference evidence="1" key="1">
    <citation type="submission" date="2023-07" db="EMBL/GenBank/DDBJ databases">
        <title>The genome sequence of Rhodocytophaga aerolata KACC 12507.</title>
        <authorList>
            <person name="Zhang X."/>
        </authorList>
    </citation>
    <scope>NUCLEOTIDE SEQUENCE</scope>
    <source>
        <strain evidence="1">KACC 12507</strain>
    </source>
</reference>
<name>A0ABT8REJ0_9BACT</name>
<dbReference type="Proteomes" id="UP001168528">
    <property type="component" value="Unassembled WGS sequence"/>
</dbReference>
<sequence length="67" mass="7589">MKIEVEVPEELLAKLGKEAIESYLARKAESLYVALQNQSAEESDIPTEDVEARDKAWQTFNKRGMSC</sequence>
<accession>A0ABT8REJ0</accession>
<dbReference type="EMBL" id="JAUKPO010000030">
    <property type="protein sequence ID" value="MDO1450409.1"/>
    <property type="molecule type" value="Genomic_DNA"/>
</dbReference>
<protein>
    <recommendedName>
        <fullName evidence="3">CopG family transcriptional regulator</fullName>
    </recommendedName>
</protein>